<accession>A0A0A9D2U6</accession>
<evidence type="ECO:0000256" key="1">
    <source>
        <dbReference type="SAM" id="Phobius"/>
    </source>
</evidence>
<feature type="transmembrane region" description="Helical" evidence="1">
    <location>
        <begin position="69"/>
        <end position="88"/>
    </location>
</feature>
<keyword evidence="1" id="KW-1133">Transmembrane helix</keyword>
<evidence type="ECO:0000313" key="2">
    <source>
        <dbReference type="EMBL" id="JAD78057.1"/>
    </source>
</evidence>
<keyword evidence="1" id="KW-0472">Membrane</keyword>
<sequence length="90" mass="10468">MYTSKFGCESYLKLLKYVKNIVEKDAIHSIKVSQTCRMYSNIFCSLASSSCTQVCPRFQNFPFYVPSNFALIIMLYVPQICCLFIYIYSL</sequence>
<dbReference type="EMBL" id="GBRH01219838">
    <property type="protein sequence ID" value="JAD78057.1"/>
    <property type="molecule type" value="Transcribed_RNA"/>
</dbReference>
<keyword evidence="1" id="KW-0812">Transmembrane</keyword>
<reference evidence="2" key="1">
    <citation type="submission" date="2014-09" db="EMBL/GenBank/DDBJ databases">
        <authorList>
            <person name="Magalhaes I.L.F."/>
            <person name="Oliveira U."/>
            <person name="Santos F.R."/>
            <person name="Vidigal T.H.D.A."/>
            <person name="Brescovit A.D."/>
            <person name="Santos A.J."/>
        </authorList>
    </citation>
    <scope>NUCLEOTIDE SEQUENCE</scope>
    <source>
        <tissue evidence="2">Shoot tissue taken approximately 20 cm above the soil surface</tissue>
    </source>
</reference>
<organism evidence="2">
    <name type="scientific">Arundo donax</name>
    <name type="common">Giant reed</name>
    <name type="synonym">Donax arundinaceus</name>
    <dbReference type="NCBI Taxonomy" id="35708"/>
    <lineage>
        <taxon>Eukaryota</taxon>
        <taxon>Viridiplantae</taxon>
        <taxon>Streptophyta</taxon>
        <taxon>Embryophyta</taxon>
        <taxon>Tracheophyta</taxon>
        <taxon>Spermatophyta</taxon>
        <taxon>Magnoliopsida</taxon>
        <taxon>Liliopsida</taxon>
        <taxon>Poales</taxon>
        <taxon>Poaceae</taxon>
        <taxon>PACMAD clade</taxon>
        <taxon>Arundinoideae</taxon>
        <taxon>Arundineae</taxon>
        <taxon>Arundo</taxon>
    </lineage>
</organism>
<protein>
    <submittedName>
        <fullName evidence="2">Uncharacterized protein</fullName>
    </submittedName>
</protein>
<name>A0A0A9D2U6_ARUDO</name>
<reference evidence="2" key="2">
    <citation type="journal article" date="2015" name="Data Brief">
        <title>Shoot transcriptome of the giant reed, Arundo donax.</title>
        <authorList>
            <person name="Barrero R.A."/>
            <person name="Guerrero F.D."/>
            <person name="Moolhuijzen P."/>
            <person name="Goolsby J.A."/>
            <person name="Tidwell J."/>
            <person name="Bellgard S.E."/>
            <person name="Bellgard M.I."/>
        </authorList>
    </citation>
    <scope>NUCLEOTIDE SEQUENCE</scope>
    <source>
        <tissue evidence="2">Shoot tissue taken approximately 20 cm above the soil surface</tissue>
    </source>
</reference>
<proteinExistence type="predicted"/>
<dbReference type="AlphaFoldDB" id="A0A0A9D2U6"/>